<reference evidence="1 2" key="1">
    <citation type="journal article" date="2018" name="Nat. Genet.">
        <title>The Rosa genome provides new insights in the design of modern roses.</title>
        <authorList>
            <person name="Bendahmane M."/>
        </authorList>
    </citation>
    <scope>NUCLEOTIDE SEQUENCE [LARGE SCALE GENOMIC DNA]</scope>
    <source>
        <strain evidence="2">cv. Old Blush</strain>
    </source>
</reference>
<dbReference type="AlphaFoldDB" id="A0A2P6RYX8"/>
<dbReference type="GO" id="GO:0016787">
    <property type="term" value="F:hydrolase activity"/>
    <property type="evidence" value="ECO:0007669"/>
    <property type="project" value="UniProtKB-KW"/>
</dbReference>
<dbReference type="Gramene" id="PRQ51636">
    <property type="protein sequence ID" value="PRQ51636"/>
    <property type="gene ID" value="RchiOBHm_Chr2g0146651"/>
</dbReference>
<name>A0A2P6RYX8_ROSCH</name>
<dbReference type="STRING" id="74649.A0A2P6RYX8"/>
<dbReference type="EMBL" id="PDCK01000040">
    <property type="protein sequence ID" value="PRQ51636.1"/>
    <property type="molecule type" value="Genomic_DNA"/>
</dbReference>
<comment type="caution">
    <text evidence="1">The sequence shown here is derived from an EMBL/GenBank/DDBJ whole genome shotgun (WGS) entry which is preliminary data.</text>
</comment>
<keyword evidence="1" id="KW-0067">ATP-binding</keyword>
<keyword evidence="1" id="KW-0547">Nucleotide-binding</keyword>
<dbReference type="GO" id="GO:0003678">
    <property type="term" value="F:DNA helicase activity"/>
    <property type="evidence" value="ECO:0007669"/>
    <property type="project" value="UniProtKB-EC"/>
</dbReference>
<accession>A0A2P6RYX8</accession>
<dbReference type="Proteomes" id="UP000238479">
    <property type="component" value="Chromosome 2"/>
</dbReference>
<keyword evidence="1" id="KW-0378">Hydrolase</keyword>
<sequence>MQIGLCPEAANHLQEMKDMLIAISNELLDDVNELCLLSFAATFRNDPVRFDSEVHLHNEAGGYAEWNSSSVSSSSTDKLGFSSFPVEREPYIPKFVEVNYTEGFEYIVLNVVLNVWMFEKW</sequence>
<proteinExistence type="predicted"/>
<gene>
    <name evidence="1" type="ORF">RchiOBHm_Chr2g0146651</name>
</gene>
<evidence type="ECO:0000313" key="2">
    <source>
        <dbReference type="Proteomes" id="UP000238479"/>
    </source>
</evidence>
<keyword evidence="2" id="KW-1185">Reference proteome</keyword>
<keyword evidence="1" id="KW-0347">Helicase</keyword>
<evidence type="ECO:0000313" key="1">
    <source>
        <dbReference type="EMBL" id="PRQ51636.1"/>
    </source>
</evidence>
<protein>
    <submittedName>
        <fullName evidence="1">Putative DNA helicase</fullName>
        <ecNumber evidence="1">3.6.4.12</ecNumber>
    </submittedName>
</protein>
<dbReference type="EC" id="3.6.4.12" evidence="1"/>
<organism evidence="1 2">
    <name type="scientific">Rosa chinensis</name>
    <name type="common">China rose</name>
    <dbReference type="NCBI Taxonomy" id="74649"/>
    <lineage>
        <taxon>Eukaryota</taxon>
        <taxon>Viridiplantae</taxon>
        <taxon>Streptophyta</taxon>
        <taxon>Embryophyta</taxon>
        <taxon>Tracheophyta</taxon>
        <taxon>Spermatophyta</taxon>
        <taxon>Magnoliopsida</taxon>
        <taxon>eudicotyledons</taxon>
        <taxon>Gunneridae</taxon>
        <taxon>Pentapetalae</taxon>
        <taxon>rosids</taxon>
        <taxon>fabids</taxon>
        <taxon>Rosales</taxon>
        <taxon>Rosaceae</taxon>
        <taxon>Rosoideae</taxon>
        <taxon>Rosoideae incertae sedis</taxon>
        <taxon>Rosa</taxon>
    </lineage>
</organism>